<feature type="signal peptide" evidence="2">
    <location>
        <begin position="1"/>
        <end position="21"/>
    </location>
</feature>
<keyword evidence="4" id="KW-1185">Reference proteome</keyword>
<sequence length="272" mass="31423">MYTMWSHVVLILVGFCAVVSTMDKDPFAGLKKDLSLSPDSVSTIDKDPFAGLKKDLSLSPDSTDSPAVPQSRWKESEITSGKKKWIAPPGYYTSEKKDARMLAGLKRKNPTLSEEEVQQLFKTKKENKWKYPQDHFRKDIFIERIKQKILKKNPEVQPDAAEKDATGKYTDYMKQKSIVMRKQRVAMKKAKEYVKSIDGDLAKTMRVRVSNKKVDWIARKTRWLKKTNKSLTKSDAEEEAHNQFAEKRKKEALRKRKQKSEALQIKPKPSND</sequence>
<accession>A0A316VMJ7</accession>
<feature type="region of interest" description="Disordered" evidence="1">
    <location>
        <begin position="228"/>
        <end position="272"/>
    </location>
</feature>
<evidence type="ECO:0000313" key="4">
    <source>
        <dbReference type="Proteomes" id="UP000245771"/>
    </source>
</evidence>
<evidence type="ECO:0008006" key="5">
    <source>
        <dbReference type="Google" id="ProtNLM"/>
    </source>
</evidence>
<dbReference type="GeneID" id="37023133"/>
<evidence type="ECO:0000256" key="1">
    <source>
        <dbReference type="SAM" id="MobiDB-lite"/>
    </source>
</evidence>
<evidence type="ECO:0000313" key="3">
    <source>
        <dbReference type="EMBL" id="PWN38530.1"/>
    </source>
</evidence>
<dbReference type="InParanoid" id="A0A316VMJ7"/>
<feature type="compositionally biased region" description="Low complexity" evidence="1">
    <location>
        <begin position="57"/>
        <end position="66"/>
    </location>
</feature>
<dbReference type="RefSeq" id="XP_025358832.1">
    <property type="nucleotide sequence ID" value="XM_025501352.1"/>
</dbReference>
<feature type="region of interest" description="Disordered" evidence="1">
    <location>
        <begin position="51"/>
        <end position="81"/>
    </location>
</feature>
<dbReference type="AlphaFoldDB" id="A0A316VMJ7"/>
<feature type="compositionally biased region" description="Basic and acidic residues" evidence="1">
    <location>
        <begin position="232"/>
        <end position="249"/>
    </location>
</feature>
<dbReference type="EMBL" id="KZ819602">
    <property type="protein sequence ID" value="PWN38530.1"/>
    <property type="molecule type" value="Genomic_DNA"/>
</dbReference>
<dbReference type="Proteomes" id="UP000245771">
    <property type="component" value="Unassembled WGS sequence"/>
</dbReference>
<gene>
    <name evidence="3" type="ORF">FA14DRAFT_183887</name>
</gene>
<proteinExistence type="predicted"/>
<keyword evidence="2" id="KW-0732">Signal</keyword>
<reference evidence="3 4" key="1">
    <citation type="journal article" date="2018" name="Mol. Biol. Evol.">
        <title>Broad Genomic Sampling Reveals a Smut Pathogenic Ancestry of the Fungal Clade Ustilaginomycotina.</title>
        <authorList>
            <person name="Kijpornyongpan T."/>
            <person name="Mondo S.J."/>
            <person name="Barry K."/>
            <person name="Sandor L."/>
            <person name="Lee J."/>
            <person name="Lipzen A."/>
            <person name="Pangilinan J."/>
            <person name="LaButti K."/>
            <person name="Hainaut M."/>
            <person name="Henrissat B."/>
            <person name="Grigoriev I.V."/>
            <person name="Spatafora J.W."/>
            <person name="Aime M.C."/>
        </authorList>
    </citation>
    <scope>NUCLEOTIDE SEQUENCE [LARGE SCALE GENOMIC DNA]</scope>
    <source>
        <strain evidence="3 4">MCA 3882</strain>
    </source>
</reference>
<evidence type="ECO:0000256" key="2">
    <source>
        <dbReference type="SAM" id="SignalP"/>
    </source>
</evidence>
<organism evidence="3 4">
    <name type="scientific">Meira miltonrushii</name>
    <dbReference type="NCBI Taxonomy" id="1280837"/>
    <lineage>
        <taxon>Eukaryota</taxon>
        <taxon>Fungi</taxon>
        <taxon>Dikarya</taxon>
        <taxon>Basidiomycota</taxon>
        <taxon>Ustilaginomycotina</taxon>
        <taxon>Exobasidiomycetes</taxon>
        <taxon>Exobasidiales</taxon>
        <taxon>Brachybasidiaceae</taxon>
        <taxon>Meira</taxon>
    </lineage>
</organism>
<protein>
    <recommendedName>
        <fullName evidence="5">MRPL25 domain-containing protein</fullName>
    </recommendedName>
</protein>
<name>A0A316VMJ7_9BASI</name>
<feature type="chain" id="PRO_5016249466" description="MRPL25 domain-containing protein" evidence="2">
    <location>
        <begin position="22"/>
        <end position="272"/>
    </location>
</feature>